<dbReference type="EMBL" id="JBHSBI010000002">
    <property type="protein sequence ID" value="MFC4006584.1"/>
    <property type="molecule type" value="Genomic_DNA"/>
</dbReference>
<keyword evidence="2" id="KW-1185">Reference proteome</keyword>
<dbReference type="Proteomes" id="UP001595851">
    <property type="component" value="Unassembled WGS sequence"/>
</dbReference>
<sequence length="131" mass="14408">MIGSKYWSTGITVRYSNGAWGGTVEYLDDGFANDDAATRRISTEGELRTRYFVKDCEGADALTVVIDVLISDAERLGITWNAKAGVYYHGDGEDSDWPTPDGWRGLVNAQSVRLGWETKYVVSDSSTPEEG</sequence>
<reference evidence="2" key="1">
    <citation type="journal article" date="2019" name="Int. J. Syst. Evol. Microbiol.">
        <title>The Global Catalogue of Microorganisms (GCM) 10K type strain sequencing project: providing services to taxonomists for standard genome sequencing and annotation.</title>
        <authorList>
            <consortium name="The Broad Institute Genomics Platform"/>
            <consortium name="The Broad Institute Genome Sequencing Center for Infectious Disease"/>
            <person name="Wu L."/>
            <person name="Ma J."/>
        </authorList>
    </citation>
    <scope>NUCLEOTIDE SEQUENCE [LARGE SCALE GENOMIC DNA]</scope>
    <source>
        <strain evidence="2">TBRC 1276</strain>
    </source>
</reference>
<accession>A0ABV8G2Y4</accession>
<comment type="caution">
    <text evidence="1">The sequence shown here is derived from an EMBL/GenBank/DDBJ whole genome shotgun (WGS) entry which is preliminary data.</text>
</comment>
<proteinExistence type="predicted"/>
<name>A0ABV8G2Y4_9ACTN</name>
<evidence type="ECO:0000313" key="1">
    <source>
        <dbReference type="EMBL" id="MFC4006584.1"/>
    </source>
</evidence>
<protein>
    <submittedName>
        <fullName evidence="1">Uncharacterized protein</fullName>
    </submittedName>
</protein>
<gene>
    <name evidence="1" type="ORF">ACFOY2_05085</name>
</gene>
<evidence type="ECO:0000313" key="2">
    <source>
        <dbReference type="Proteomes" id="UP001595851"/>
    </source>
</evidence>
<organism evidence="1 2">
    <name type="scientific">Nonomuraea purpurea</name>
    <dbReference type="NCBI Taxonomy" id="1849276"/>
    <lineage>
        <taxon>Bacteria</taxon>
        <taxon>Bacillati</taxon>
        <taxon>Actinomycetota</taxon>
        <taxon>Actinomycetes</taxon>
        <taxon>Streptosporangiales</taxon>
        <taxon>Streptosporangiaceae</taxon>
        <taxon>Nonomuraea</taxon>
    </lineage>
</organism>
<dbReference type="RefSeq" id="WP_379526724.1">
    <property type="nucleotide sequence ID" value="NZ_JBHSBI010000002.1"/>
</dbReference>